<proteinExistence type="predicted"/>
<keyword evidence="2" id="KW-1185">Reference proteome</keyword>
<dbReference type="Proteomes" id="UP000221369">
    <property type="component" value="Unassembled WGS sequence"/>
</dbReference>
<dbReference type="RefSeq" id="WP_098406028.1">
    <property type="nucleotide sequence ID" value="NZ_PDJE01000001.1"/>
</dbReference>
<dbReference type="SUPFAM" id="SSF54637">
    <property type="entry name" value="Thioesterase/thiol ester dehydrase-isomerase"/>
    <property type="match status" value="1"/>
</dbReference>
<evidence type="ECO:0000313" key="1">
    <source>
        <dbReference type="EMBL" id="PFG29451.1"/>
    </source>
</evidence>
<evidence type="ECO:0000313" key="2">
    <source>
        <dbReference type="Proteomes" id="UP000221369"/>
    </source>
</evidence>
<sequence length="188" mass="21722">MHMILRTMLVLSRARRALRRRGPADPYAVSRLTLRVLPTDLDVLKHVNNGVYFSLFDLGRFDLLMRSGMWNTFTERGWYPVVASETITFRKSLTLWQRFTVETRILGFDDKSFYLEHRAVVDGEMYTQAFIRARFLKKSGGTVSVGELLDAIGHDNDRDLTVPEWLEQWGRNAALPSTREPAPSVWNS</sequence>
<dbReference type="AlphaFoldDB" id="A0A2A9DSV7"/>
<dbReference type="EMBL" id="PDJE01000001">
    <property type="protein sequence ID" value="PFG29451.1"/>
    <property type="molecule type" value="Genomic_DNA"/>
</dbReference>
<gene>
    <name evidence="1" type="ORF">ATJ78_0357</name>
</gene>
<organism evidence="1 2">
    <name type="scientific">Paramicrobacterium agarici</name>
    <dbReference type="NCBI Taxonomy" id="630514"/>
    <lineage>
        <taxon>Bacteria</taxon>
        <taxon>Bacillati</taxon>
        <taxon>Actinomycetota</taxon>
        <taxon>Actinomycetes</taxon>
        <taxon>Micrococcales</taxon>
        <taxon>Microbacteriaceae</taxon>
        <taxon>Paramicrobacterium</taxon>
    </lineage>
</organism>
<dbReference type="InterPro" id="IPR029069">
    <property type="entry name" value="HotDog_dom_sf"/>
</dbReference>
<dbReference type="Pfam" id="PF13279">
    <property type="entry name" value="4HBT_2"/>
    <property type="match status" value="1"/>
</dbReference>
<accession>A0A2A9DSV7</accession>
<protein>
    <submittedName>
        <fullName evidence="1">Acyl-CoA thioesterase FadM</fullName>
    </submittedName>
</protein>
<dbReference type="InterPro" id="IPR051490">
    <property type="entry name" value="THEM6_lcsJ_thioesterase"/>
</dbReference>
<dbReference type="PANTHER" id="PTHR12475">
    <property type="match status" value="1"/>
</dbReference>
<comment type="caution">
    <text evidence="1">The sequence shown here is derived from an EMBL/GenBank/DDBJ whole genome shotgun (WGS) entry which is preliminary data.</text>
</comment>
<reference evidence="1 2" key="1">
    <citation type="submission" date="2017-10" db="EMBL/GenBank/DDBJ databases">
        <title>Sequencing the genomes of 1000 actinobacteria strains.</title>
        <authorList>
            <person name="Klenk H.-P."/>
        </authorList>
    </citation>
    <scope>NUCLEOTIDE SEQUENCE [LARGE SCALE GENOMIC DNA]</scope>
    <source>
        <strain evidence="1 2">DSM 21798</strain>
    </source>
</reference>
<dbReference type="Gene3D" id="3.10.129.10">
    <property type="entry name" value="Hotdog Thioesterase"/>
    <property type="match status" value="1"/>
</dbReference>
<name>A0A2A9DSV7_9MICO</name>
<dbReference type="PANTHER" id="PTHR12475:SF4">
    <property type="entry name" value="PROTEIN THEM6"/>
    <property type="match status" value="1"/>
</dbReference>
<dbReference type="CDD" id="cd00586">
    <property type="entry name" value="4HBT"/>
    <property type="match status" value="1"/>
</dbReference>